<dbReference type="EMBL" id="KV428070">
    <property type="protein sequence ID" value="KZT38083.1"/>
    <property type="molecule type" value="Genomic_DNA"/>
</dbReference>
<dbReference type="OrthoDB" id="3365698at2759"/>
<evidence type="ECO:0000313" key="1">
    <source>
        <dbReference type="EMBL" id="KZT38083.1"/>
    </source>
</evidence>
<evidence type="ECO:0000313" key="2">
    <source>
        <dbReference type="Proteomes" id="UP000076798"/>
    </source>
</evidence>
<proteinExistence type="predicted"/>
<reference evidence="1 2" key="1">
    <citation type="journal article" date="2016" name="Mol. Biol. Evol.">
        <title>Comparative Genomics of Early-Diverging Mushroom-Forming Fungi Provides Insights into the Origins of Lignocellulose Decay Capabilities.</title>
        <authorList>
            <person name="Nagy L.G."/>
            <person name="Riley R."/>
            <person name="Tritt A."/>
            <person name="Adam C."/>
            <person name="Daum C."/>
            <person name="Floudas D."/>
            <person name="Sun H."/>
            <person name="Yadav J.S."/>
            <person name="Pangilinan J."/>
            <person name="Larsson K.H."/>
            <person name="Matsuura K."/>
            <person name="Barry K."/>
            <person name="Labutti K."/>
            <person name="Kuo R."/>
            <person name="Ohm R.A."/>
            <person name="Bhattacharya S.S."/>
            <person name="Shirouzu T."/>
            <person name="Yoshinaga Y."/>
            <person name="Martin F.M."/>
            <person name="Grigoriev I.V."/>
            <person name="Hibbett D.S."/>
        </authorList>
    </citation>
    <scope>NUCLEOTIDE SEQUENCE [LARGE SCALE GENOMIC DNA]</scope>
    <source>
        <strain evidence="1 2">HHB10207 ss-3</strain>
    </source>
</reference>
<keyword evidence="2" id="KW-1185">Reference proteome</keyword>
<organism evidence="1 2">
    <name type="scientific">Sistotremastrum suecicum HHB10207 ss-3</name>
    <dbReference type="NCBI Taxonomy" id="1314776"/>
    <lineage>
        <taxon>Eukaryota</taxon>
        <taxon>Fungi</taxon>
        <taxon>Dikarya</taxon>
        <taxon>Basidiomycota</taxon>
        <taxon>Agaricomycotina</taxon>
        <taxon>Agaricomycetes</taxon>
        <taxon>Sistotremastrales</taxon>
        <taxon>Sistotremastraceae</taxon>
        <taxon>Sistotremastrum</taxon>
    </lineage>
</organism>
<protein>
    <submittedName>
        <fullName evidence="1">Uncharacterized protein</fullName>
    </submittedName>
</protein>
<dbReference type="Proteomes" id="UP000076798">
    <property type="component" value="Unassembled WGS sequence"/>
</dbReference>
<dbReference type="AlphaFoldDB" id="A0A166D351"/>
<sequence>MASLPQHAPIQMRSMNLNSPLLRLPHELMLHIILMALEAPRNPLQSKFGDNNARELADQTQSFHRLKMISRMTHISSTWRYVCLNSTTLWNSINLLWPSAAVESFAALELESTPRVSR</sequence>
<gene>
    <name evidence="1" type="ORF">SISSUDRAFT_1047559</name>
</gene>
<name>A0A166D351_9AGAM</name>
<accession>A0A166D351</accession>